<dbReference type="EMBL" id="OX459119">
    <property type="protein sequence ID" value="CAI9096782.1"/>
    <property type="molecule type" value="Genomic_DNA"/>
</dbReference>
<evidence type="ECO:0000256" key="1">
    <source>
        <dbReference type="ARBA" id="ARBA00004123"/>
    </source>
</evidence>
<comment type="similarity">
    <text evidence="2">Belongs to the ARR family. Type-B subfamily.</text>
</comment>
<sequence length="605" mass="66185">MASAYKEAASVPEQFPVGLKVLVVDDDVLCLRILEQMLRKCMYSVTTCSQATVALNLLRERKGFFDIVLSDVHMPDMDGFKLLELVGLEMDLPVIMMSGDDRTSLVLKGIKHGACDYLIKPIRTEELKNIWQHIVRKRCTVSKEHELSGSLEDNDQQKQGNDESEYASCVNEGSDGMLRTLKKRKDSKDEEDTELENDDPSTSKKPRVVWSVELHQQFVTAVNQLGIDKAVPKRILELMNVPGLTRENVASHLQKFRLYLKRLSGVSQTHGGLPGSYCAPLEPNPKMGTLGRFDIQALAASGQVPPQTLAALHAELFNRPTGTVVFPAMDQSALLQASMPVSKGTTIDQNVAYGQPLMKCTSNVLKHFPQNFTSADSVHSGLGTWSAKSPVKISASDNLNGLGGQNGSGMMNVMHQQTQQIRRPHEQQQKQSTIPETSRTINVQPSCLVVPSPSSANFQAGNSLVSANQSRSLSGSSDIDYSLLLHQSHNPPLGTGRSQDTELKHASVIGGLSCDSYSSTSGHLQGQGMPKNTAFFGRATPIPSHLYVDETGTAIANGNQDKMYGEITGNRIKQEPSMNFSENARGGIPMLQRISPNDLMSVFHE</sequence>
<dbReference type="FunFam" id="3.40.50.2300:FF:000408">
    <property type="entry name" value="Two-component response regulator"/>
    <property type="match status" value="1"/>
</dbReference>
<keyword evidence="4" id="KW-0932">Cytokinin signaling pathway</keyword>
<dbReference type="InterPro" id="IPR045279">
    <property type="entry name" value="ARR-like"/>
</dbReference>
<comment type="function">
    <text evidence="11">Transcriptional activator that binds specific DNA sequence.</text>
</comment>
<evidence type="ECO:0000259" key="14">
    <source>
        <dbReference type="PROSITE" id="PS50110"/>
    </source>
</evidence>
<proteinExistence type="inferred from homology"/>
<evidence type="ECO:0000256" key="8">
    <source>
        <dbReference type="ARBA" id="ARBA00023159"/>
    </source>
</evidence>
<keyword evidence="5 11" id="KW-0902">Two-component regulatory system</keyword>
<dbReference type="InterPro" id="IPR009057">
    <property type="entry name" value="Homeodomain-like_sf"/>
</dbReference>
<reference evidence="16" key="1">
    <citation type="submission" date="2023-03" db="EMBL/GenBank/DDBJ databases">
        <authorList>
            <person name="Julca I."/>
        </authorList>
    </citation>
    <scope>NUCLEOTIDE SEQUENCE</scope>
</reference>
<dbReference type="PANTHER" id="PTHR43874">
    <property type="entry name" value="TWO-COMPONENT RESPONSE REGULATOR"/>
    <property type="match status" value="1"/>
</dbReference>
<keyword evidence="8 11" id="KW-0010">Activator</keyword>
<dbReference type="GO" id="GO:0009736">
    <property type="term" value="P:cytokinin-activated signaling pathway"/>
    <property type="evidence" value="ECO:0007669"/>
    <property type="project" value="UniProtKB-KW"/>
</dbReference>
<evidence type="ECO:0000256" key="5">
    <source>
        <dbReference type="ARBA" id="ARBA00023012"/>
    </source>
</evidence>
<evidence type="ECO:0000256" key="3">
    <source>
        <dbReference type="ARBA" id="ARBA00022553"/>
    </source>
</evidence>
<evidence type="ECO:0000256" key="13">
    <source>
        <dbReference type="SAM" id="MobiDB-lite"/>
    </source>
</evidence>
<keyword evidence="6 11" id="KW-0805">Transcription regulation</keyword>
<protein>
    <recommendedName>
        <fullName evidence="11">Two-component response regulator</fullName>
    </recommendedName>
</protein>
<organism evidence="16 17">
    <name type="scientific">Oldenlandia corymbosa var. corymbosa</name>
    <dbReference type="NCBI Taxonomy" id="529605"/>
    <lineage>
        <taxon>Eukaryota</taxon>
        <taxon>Viridiplantae</taxon>
        <taxon>Streptophyta</taxon>
        <taxon>Embryophyta</taxon>
        <taxon>Tracheophyta</taxon>
        <taxon>Spermatophyta</taxon>
        <taxon>Magnoliopsida</taxon>
        <taxon>eudicotyledons</taxon>
        <taxon>Gunneridae</taxon>
        <taxon>Pentapetalae</taxon>
        <taxon>asterids</taxon>
        <taxon>lamiids</taxon>
        <taxon>Gentianales</taxon>
        <taxon>Rubiaceae</taxon>
        <taxon>Rubioideae</taxon>
        <taxon>Spermacoceae</taxon>
        <taxon>Hedyotis-Oldenlandia complex</taxon>
        <taxon>Oldenlandia</taxon>
    </lineage>
</organism>
<dbReference type="GO" id="GO:0003700">
    <property type="term" value="F:DNA-binding transcription factor activity"/>
    <property type="evidence" value="ECO:0007669"/>
    <property type="project" value="UniProtKB-UniRule"/>
</dbReference>
<dbReference type="GO" id="GO:0005634">
    <property type="term" value="C:nucleus"/>
    <property type="evidence" value="ECO:0007669"/>
    <property type="project" value="UniProtKB-SubCell"/>
</dbReference>
<dbReference type="CDD" id="cd17584">
    <property type="entry name" value="REC_typeB_ARR-like"/>
    <property type="match status" value="1"/>
</dbReference>
<accession>A0AAV1CQC1</accession>
<dbReference type="Gene3D" id="3.40.50.2300">
    <property type="match status" value="1"/>
</dbReference>
<evidence type="ECO:0000259" key="15">
    <source>
        <dbReference type="PROSITE" id="PS51294"/>
    </source>
</evidence>
<keyword evidence="9 11" id="KW-0804">Transcription</keyword>
<evidence type="ECO:0000256" key="11">
    <source>
        <dbReference type="PIRNR" id="PIRNR036392"/>
    </source>
</evidence>
<feature type="domain" description="Response regulatory" evidence="14">
    <location>
        <begin position="20"/>
        <end position="135"/>
    </location>
</feature>
<dbReference type="SUPFAM" id="SSF46689">
    <property type="entry name" value="Homeodomain-like"/>
    <property type="match status" value="1"/>
</dbReference>
<dbReference type="PROSITE" id="PS51294">
    <property type="entry name" value="HTH_MYB"/>
    <property type="match status" value="1"/>
</dbReference>
<keyword evidence="3 12" id="KW-0597">Phosphoprotein</keyword>
<evidence type="ECO:0000313" key="16">
    <source>
        <dbReference type="EMBL" id="CAI9096782.1"/>
    </source>
</evidence>
<dbReference type="GO" id="GO:0000160">
    <property type="term" value="P:phosphorelay signal transduction system"/>
    <property type="evidence" value="ECO:0007669"/>
    <property type="project" value="UniProtKB-KW"/>
</dbReference>
<feature type="modified residue" description="4-aspartylphosphate" evidence="12">
    <location>
        <position position="71"/>
    </location>
</feature>
<dbReference type="InterPro" id="IPR017930">
    <property type="entry name" value="Myb_dom"/>
</dbReference>
<comment type="subcellular location">
    <subcellularLocation>
        <location evidence="1 11">Nucleus</location>
    </subcellularLocation>
</comment>
<dbReference type="AlphaFoldDB" id="A0AAV1CQC1"/>
<dbReference type="Pfam" id="PF00249">
    <property type="entry name" value="Myb_DNA-binding"/>
    <property type="match status" value="1"/>
</dbReference>
<evidence type="ECO:0000256" key="6">
    <source>
        <dbReference type="ARBA" id="ARBA00023015"/>
    </source>
</evidence>
<dbReference type="PANTHER" id="PTHR43874:SF123">
    <property type="entry name" value="TWO-COMPONENT RESPONSE REGULATOR ARR14"/>
    <property type="match status" value="1"/>
</dbReference>
<evidence type="ECO:0000256" key="4">
    <source>
        <dbReference type="ARBA" id="ARBA00022864"/>
    </source>
</evidence>
<dbReference type="GO" id="GO:0003677">
    <property type="term" value="F:DNA binding"/>
    <property type="evidence" value="ECO:0007669"/>
    <property type="project" value="UniProtKB-KW"/>
</dbReference>
<dbReference type="InterPro" id="IPR017053">
    <property type="entry name" value="Response_reg_B-typ_pln"/>
</dbReference>
<dbReference type="NCBIfam" id="TIGR01557">
    <property type="entry name" value="myb_SHAQKYF"/>
    <property type="match status" value="1"/>
</dbReference>
<keyword evidence="17" id="KW-1185">Reference proteome</keyword>
<name>A0AAV1CQC1_OLDCO</name>
<dbReference type="Pfam" id="PF00072">
    <property type="entry name" value="Response_reg"/>
    <property type="match status" value="1"/>
</dbReference>
<evidence type="ECO:0000256" key="9">
    <source>
        <dbReference type="ARBA" id="ARBA00023163"/>
    </source>
</evidence>
<feature type="domain" description="HTH myb-type" evidence="15">
    <location>
        <begin position="202"/>
        <end position="261"/>
    </location>
</feature>
<keyword evidence="7 11" id="KW-0238">DNA-binding</keyword>
<evidence type="ECO:0000256" key="7">
    <source>
        <dbReference type="ARBA" id="ARBA00023125"/>
    </source>
</evidence>
<dbReference type="InterPro" id="IPR011006">
    <property type="entry name" value="CheY-like_superfamily"/>
</dbReference>
<evidence type="ECO:0000313" key="17">
    <source>
        <dbReference type="Proteomes" id="UP001161247"/>
    </source>
</evidence>
<feature type="region of interest" description="Disordered" evidence="13">
    <location>
        <begin position="145"/>
        <end position="204"/>
    </location>
</feature>
<dbReference type="SUPFAM" id="SSF52172">
    <property type="entry name" value="CheY-like"/>
    <property type="match status" value="1"/>
</dbReference>
<feature type="compositionally biased region" description="Acidic residues" evidence="13">
    <location>
        <begin position="189"/>
        <end position="199"/>
    </location>
</feature>
<dbReference type="InterPro" id="IPR006447">
    <property type="entry name" value="Myb_dom_plants"/>
</dbReference>
<keyword evidence="10 11" id="KW-0539">Nucleus</keyword>
<dbReference type="FunFam" id="1.10.10.60:FF:000007">
    <property type="entry name" value="Two-component response regulator"/>
    <property type="match status" value="1"/>
</dbReference>
<evidence type="ECO:0000256" key="2">
    <source>
        <dbReference type="ARBA" id="ARBA00006015"/>
    </source>
</evidence>
<dbReference type="PIRSF" id="PIRSF036392">
    <property type="entry name" value="RR_ARR_type-B"/>
    <property type="match status" value="1"/>
</dbReference>
<dbReference type="InterPro" id="IPR001005">
    <property type="entry name" value="SANT/Myb"/>
</dbReference>
<dbReference type="Gene3D" id="1.10.10.60">
    <property type="entry name" value="Homeodomain-like"/>
    <property type="match status" value="1"/>
</dbReference>
<dbReference type="PROSITE" id="PS50110">
    <property type="entry name" value="RESPONSE_REGULATORY"/>
    <property type="match status" value="1"/>
</dbReference>
<evidence type="ECO:0000256" key="12">
    <source>
        <dbReference type="PROSITE-ProRule" id="PRU00169"/>
    </source>
</evidence>
<dbReference type="Proteomes" id="UP001161247">
    <property type="component" value="Chromosome 2"/>
</dbReference>
<dbReference type="SMART" id="SM00448">
    <property type="entry name" value="REC"/>
    <property type="match status" value="1"/>
</dbReference>
<dbReference type="InterPro" id="IPR001789">
    <property type="entry name" value="Sig_transdc_resp-reg_receiver"/>
</dbReference>
<evidence type="ECO:0000256" key="10">
    <source>
        <dbReference type="ARBA" id="ARBA00023242"/>
    </source>
</evidence>
<gene>
    <name evidence="16" type="ORF">OLC1_LOCUS7451</name>
</gene>